<dbReference type="InterPro" id="IPR007914">
    <property type="entry name" value="UPF0193"/>
</dbReference>
<evidence type="ECO:0000256" key="1">
    <source>
        <dbReference type="SAM" id="MobiDB-lite"/>
    </source>
</evidence>
<dbReference type="PANTHER" id="PTHR28348:SF1">
    <property type="entry name" value="UPF0193 PROTEIN EVG1"/>
    <property type="match status" value="1"/>
</dbReference>
<gene>
    <name evidence="3" type="primary">LOC115623062</name>
</gene>
<dbReference type="GeneID" id="115623062"/>
<dbReference type="PANTHER" id="PTHR28348">
    <property type="entry name" value="UPF0193 PROTEIN EVG1"/>
    <property type="match status" value="1"/>
</dbReference>
<organism evidence="2 3">
    <name type="scientific">Drosophila lebanonensis</name>
    <name type="common">Fruit fly</name>
    <name type="synonym">Scaptodrosophila lebanonensis</name>
    <dbReference type="NCBI Taxonomy" id="7225"/>
    <lineage>
        <taxon>Eukaryota</taxon>
        <taxon>Metazoa</taxon>
        <taxon>Ecdysozoa</taxon>
        <taxon>Arthropoda</taxon>
        <taxon>Hexapoda</taxon>
        <taxon>Insecta</taxon>
        <taxon>Pterygota</taxon>
        <taxon>Neoptera</taxon>
        <taxon>Endopterygota</taxon>
        <taxon>Diptera</taxon>
        <taxon>Brachycera</taxon>
        <taxon>Muscomorpha</taxon>
        <taxon>Ephydroidea</taxon>
        <taxon>Drosophilidae</taxon>
        <taxon>Scaptodrosophila</taxon>
    </lineage>
</organism>
<evidence type="ECO:0000313" key="3">
    <source>
        <dbReference type="RefSeq" id="XP_030373101.1"/>
    </source>
</evidence>
<reference evidence="3" key="1">
    <citation type="submission" date="2025-08" db="UniProtKB">
        <authorList>
            <consortium name="RefSeq"/>
        </authorList>
    </citation>
    <scope>IDENTIFICATION</scope>
    <source>
        <strain evidence="3">11010-0011.00</strain>
        <tissue evidence="3">Whole body</tissue>
    </source>
</reference>
<protein>
    <submittedName>
        <fullName evidence="3">UPF0193 protein EVG1 homolog</fullName>
    </submittedName>
</protein>
<sequence length="253" mass="28718">MSNQRFNHVQLSGYANSIPPGASTQIGPDGVQKNGSSEEQLPLWPSERIPPGGLFHTPKVQYSKETSDLIRLLVKESKMSMLMRKRIDETLRNGDPLPLPQPPRPNTSNDPDKETLAILERARNAKRKSLKNIMASGAFNQSYYRPPTDNRMPIDKAKAQLQLKMAGTVLPDPAIKPKRRPREEAQVSEEDIINELLDQINERANWLAEMEEIGQGKKYRAEIRDQISERLHRIRALETKAKLKASGCFRFVD</sequence>
<name>A0A6J2T837_DROLE</name>
<dbReference type="AlphaFoldDB" id="A0A6J2T837"/>
<keyword evidence="2" id="KW-1185">Reference proteome</keyword>
<dbReference type="Pfam" id="PF05250">
    <property type="entry name" value="UPF0193"/>
    <property type="match status" value="1"/>
</dbReference>
<dbReference type="RefSeq" id="XP_030373101.1">
    <property type="nucleotide sequence ID" value="XM_030517241.1"/>
</dbReference>
<accession>A0A6J2T837</accession>
<feature type="compositionally biased region" description="Polar residues" evidence="1">
    <location>
        <begin position="1"/>
        <end position="15"/>
    </location>
</feature>
<feature type="region of interest" description="Disordered" evidence="1">
    <location>
        <begin position="88"/>
        <end position="113"/>
    </location>
</feature>
<dbReference type="OrthoDB" id="10262032at2759"/>
<proteinExistence type="predicted"/>
<dbReference type="Proteomes" id="UP000504634">
    <property type="component" value="Unplaced"/>
</dbReference>
<feature type="region of interest" description="Disordered" evidence="1">
    <location>
        <begin position="1"/>
        <end position="59"/>
    </location>
</feature>
<evidence type="ECO:0000313" key="2">
    <source>
        <dbReference type="Proteomes" id="UP000504634"/>
    </source>
</evidence>